<dbReference type="GO" id="GO:0008615">
    <property type="term" value="P:pyridoxine biosynthetic process"/>
    <property type="evidence" value="ECO:0007669"/>
    <property type="project" value="UniProtKB-UniRule"/>
</dbReference>
<feature type="binding site" evidence="7 8">
    <location>
        <position position="122"/>
    </location>
    <ligand>
        <name>substrate</name>
    </ligand>
</feature>
<dbReference type="STRING" id="1168035.SAMN05444280_12651"/>
<feature type="binding site" evidence="7 9">
    <location>
        <position position="184"/>
    </location>
    <ligand>
        <name>FMN</name>
        <dbReference type="ChEBI" id="CHEBI:58210"/>
    </ligand>
</feature>
<dbReference type="HAMAP" id="MF_01629">
    <property type="entry name" value="PdxH"/>
    <property type="match status" value="1"/>
</dbReference>
<dbReference type="InterPro" id="IPR011576">
    <property type="entry name" value="Pyridox_Oxase_N"/>
</dbReference>
<dbReference type="EMBL" id="FQZE01000026">
    <property type="protein sequence ID" value="SHJ68990.1"/>
    <property type="molecule type" value="Genomic_DNA"/>
</dbReference>
<dbReference type="PIRSF" id="PIRSF000190">
    <property type="entry name" value="Pyd_amn-ph_oxd"/>
    <property type="match status" value="1"/>
</dbReference>
<dbReference type="Pfam" id="PF01243">
    <property type="entry name" value="PNPOx_N"/>
    <property type="match status" value="1"/>
</dbReference>
<dbReference type="Pfam" id="PF10590">
    <property type="entry name" value="PNP_phzG_C"/>
    <property type="match status" value="1"/>
</dbReference>
<feature type="binding site" evidence="7 8">
    <location>
        <position position="126"/>
    </location>
    <ligand>
        <name>substrate</name>
    </ligand>
</feature>
<protein>
    <recommendedName>
        <fullName evidence="7">Pyridoxine/pyridoxamine 5'-phosphate oxidase</fullName>
        <ecNumber evidence="7">1.4.3.5</ecNumber>
    </recommendedName>
    <alternativeName>
        <fullName evidence="7">PNP/PMP oxidase</fullName>
        <shortName evidence="7">PNPOx</shortName>
    </alternativeName>
    <alternativeName>
        <fullName evidence="7">Pyridoxal 5'-phosphate synthase</fullName>
    </alternativeName>
</protein>
<feature type="binding site" evidence="7 9">
    <location>
        <begin position="139"/>
        <end position="140"/>
    </location>
    <ligand>
        <name>FMN</name>
        <dbReference type="ChEBI" id="CHEBI:58210"/>
    </ligand>
</feature>
<evidence type="ECO:0000256" key="3">
    <source>
        <dbReference type="ARBA" id="ARBA00022630"/>
    </source>
</evidence>
<dbReference type="UniPathway" id="UPA01068">
    <property type="reaction ID" value="UER00304"/>
</dbReference>
<comment type="catalytic activity">
    <reaction evidence="7">
        <text>pyridoxine 5'-phosphate + O2 = pyridoxal 5'-phosphate + H2O2</text>
        <dbReference type="Rhea" id="RHEA:15149"/>
        <dbReference type="ChEBI" id="CHEBI:15379"/>
        <dbReference type="ChEBI" id="CHEBI:16240"/>
        <dbReference type="ChEBI" id="CHEBI:58589"/>
        <dbReference type="ChEBI" id="CHEBI:597326"/>
        <dbReference type="EC" id="1.4.3.5"/>
    </reaction>
</comment>
<comment type="catalytic activity">
    <reaction evidence="7">
        <text>pyridoxamine 5'-phosphate + O2 + H2O = pyridoxal 5'-phosphate + H2O2 + NH4(+)</text>
        <dbReference type="Rhea" id="RHEA:15817"/>
        <dbReference type="ChEBI" id="CHEBI:15377"/>
        <dbReference type="ChEBI" id="CHEBI:15379"/>
        <dbReference type="ChEBI" id="CHEBI:16240"/>
        <dbReference type="ChEBI" id="CHEBI:28938"/>
        <dbReference type="ChEBI" id="CHEBI:58451"/>
        <dbReference type="ChEBI" id="CHEBI:597326"/>
        <dbReference type="EC" id="1.4.3.5"/>
    </reaction>
</comment>
<evidence type="ECO:0000256" key="7">
    <source>
        <dbReference type="HAMAP-Rule" id="MF_01629"/>
    </source>
</evidence>
<evidence type="ECO:0000256" key="8">
    <source>
        <dbReference type="PIRSR" id="PIRSR000190-1"/>
    </source>
</evidence>
<dbReference type="PANTHER" id="PTHR10851:SF0">
    <property type="entry name" value="PYRIDOXINE-5'-PHOSPHATE OXIDASE"/>
    <property type="match status" value="1"/>
</dbReference>
<feature type="binding site" evidence="7 9">
    <location>
        <begin position="60"/>
        <end position="65"/>
    </location>
    <ligand>
        <name>FMN</name>
        <dbReference type="ChEBI" id="CHEBI:58210"/>
    </ligand>
</feature>
<dbReference type="PANTHER" id="PTHR10851">
    <property type="entry name" value="PYRIDOXINE-5-PHOSPHATE OXIDASE"/>
    <property type="match status" value="1"/>
</dbReference>
<feature type="binding site" evidence="7 9">
    <location>
        <begin position="75"/>
        <end position="76"/>
    </location>
    <ligand>
        <name>FMN</name>
        <dbReference type="ChEBI" id="CHEBI:58210"/>
    </ligand>
</feature>
<comment type="cofactor">
    <cofactor evidence="7 9">
        <name>FMN</name>
        <dbReference type="ChEBI" id="CHEBI:58210"/>
    </cofactor>
    <text evidence="7 9">Binds 1 FMN per subunit.</text>
</comment>
<evidence type="ECO:0000259" key="10">
    <source>
        <dbReference type="Pfam" id="PF01243"/>
    </source>
</evidence>
<evidence type="ECO:0000259" key="11">
    <source>
        <dbReference type="Pfam" id="PF10590"/>
    </source>
</evidence>
<reference evidence="12 13" key="1">
    <citation type="submission" date="2016-11" db="EMBL/GenBank/DDBJ databases">
        <authorList>
            <person name="Jaros S."/>
            <person name="Januszkiewicz K."/>
            <person name="Wedrychowicz H."/>
        </authorList>
    </citation>
    <scope>NUCLEOTIDE SEQUENCE [LARGE SCALE GENOMIC DNA]</scope>
    <source>
        <strain evidence="12 13">DSM 27063</strain>
    </source>
</reference>
<comment type="pathway">
    <text evidence="7">Cofactor metabolism; pyridoxal 5'-phosphate salvage; pyridoxal 5'-phosphate from pyridoxine 5'-phosphate: step 1/1.</text>
</comment>
<keyword evidence="5 7" id="KW-0560">Oxidoreductase</keyword>
<feature type="domain" description="Pyridoxine 5'-phosphate oxidase dimerisation C-terminal" evidence="11">
    <location>
        <begin position="171"/>
        <end position="211"/>
    </location>
</feature>
<dbReference type="GO" id="GO:0010181">
    <property type="term" value="F:FMN binding"/>
    <property type="evidence" value="ECO:0007669"/>
    <property type="project" value="UniProtKB-UniRule"/>
</dbReference>
<evidence type="ECO:0000256" key="4">
    <source>
        <dbReference type="ARBA" id="ARBA00022643"/>
    </source>
</evidence>
<comment type="similarity">
    <text evidence="1 7">Belongs to the pyridoxamine 5'-phosphate oxidase family.</text>
</comment>
<dbReference type="NCBIfam" id="TIGR00558">
    <property type="entry name" value="pdxH"/>
    <property type="match status" value="1"/>
</dbReference>
<evidence type="ECO:0000313" key="12">
    <source>
        <dbReference type="EMBL" id="SHJ68990.1"/>
    </source>
</evidence>
<organism evidence="12 13">
    <name type="scientific">Tangfeifania diversioriginum</name>
    <dbReference type="NCBI Taxonomy" id="1168035"/>
    <lineage>
        <taxon>Bacteria</taxon>
        <taxon>Pseudomonadati</taxon>
        <taxon>Bacteroidota</taxon>
        <taxon>Bacteroidia</taxon>
        <taxon>Marinilabiliales</taxon>
        <taxon>Prolixibacteraceae</taxon>
        <taxon>Tangfeifania</taxon>
    </lineage>
</organism>
<dbReference type="AlphaFoldDB" id="A0A1M6LCL2"/>
<comment type="caution">
    <text evidence="7">Lacks conserved residue(s) required for the propagation of feature annotation.</text>
</comment>
<evidence type="ECO:0000256" key="5">
    <source>
        <dbReference type="ARBA" id="ARBA00023002"/>
    </source>
</evidence>
<dbReference type="OrthoDB" id="9780392at2"/>
<proteinExistence type="inferred from homology"/>
<gene>
    <name evidence="7" type="primary">pdxH</name>
    <name evidence="12" type="ORF">SAMN05444280_12651</name>
</gene>
<feature type="binding site" evidence="7 9">
    <location>
        <position position="104"/>
    </location>
    <ligand>
        <name>FMN</name>
        <dbReference type="ChEBI" id="CHEBI:58210"/>
    </ligand>
</feature>
<dbReference type="InterPro" id="IPR000659">
    <property type="entry name" value="Pyridox_Oxase"/>
</dbReference>
<feature type="binding site" evidence="7 8">
    <location>
        <begin position="190"/>
        <end position="192"/>
    </location>
    <ligand>
        <name>substrate</name>
    </ligand>
</feature>
<evidence type="ECO:0000256" key="2">
    <source>
        <dbReference type="ARBA" id="ARBA00011738"/>
    </source>
</evidence>
<dbReference type="RefSeq" id="WP_073171519.1">
    <property type="nucleotide sequence ID" value="NZ_FQZE01000026.1"/>
</dbReference>
<evidence type="ECO:0000256" key="9">
    <source>
        <dbReference type="PIRSR" id="PIRSR000190-2"/>
    </source>
</evidence>
<dbReference type="FunFam" id="2.30.110.10:FF:000020">
    <property type="entry name" value="PNPO isoform 11"/>
    <property type="match status" value="1"/>
</dbReference>
<feature type="domain" description="Pyridoxamine 5'-phosphate oxidase N-terminal" evidence="10">
    <location>
        <begin position="32"/>
        <end position="157"/>
    </location>
</feature>
<feature type="binding site" evidence="7 9">
    <location>
        <position position="82"/>
    </location>
    <ligand>
        <name>FMN</name>
        <dbReference type="ChEBI" id="CHEBI:58210"/>
    </ligand>
</feature>
<feature type="binding site" evidence="7 8">
    <location>
        <position position="130"/>
    </location>
    <ligand>
        <name>substrate</name>
    </ligand>
</feature>
<dbReference type="GO" id="GO:0004733">
    <property type="term" value="F:pyridoxamine phosphate oxidase activity"/>
    <property type="evidence" value="ECO:0007669"/>
    <property type="project" value="UniProtKB-UniRule"/>
</dbReference>
<comment type="subunit">
    <text evidence="2 7">Homodimer.</text>
</comment>
<dbReference type="InterPro" id="IPR019576">
    <property type="entry name" value="Pyridoxamine_oxidase_dimer_C"/>
</dbReference>
<name>A0A1M6LCL2_9BACT</name>
<evidence type="ECO:0000313" key="13">
    <source>
        <dbReference type="Proteomes" id="UP000184050"/>
    </source>
</evidence>
<feature type="binding site" evidence="7 9">
    <location>
        <position position="194"/>
    </location>
    <ligand>
        <name>FMN</name>
        <dbReference type="ChEBI" id="CHEBI:58210"/>
    </ligand>
</feature>
<keyword evidence="3 7" id="KW-0285">Flavoprotein</keyword>
<dbReference type="EC" id="1.4.3.5" evidence="7"/>
<feature type="binding site" evidence="7 8">
    <location>
        <position position="65"/>
    </location>
    <ligand>
        <name>substrate</name>
    </ligand>
</feature>
<accession>A0A1M6LCL2</accession>
<dbReference type="Gene3D" id="2.30.110.10">
    <property type="entry name" value="Electron Transport, Fmn-binding Protein, Chain A"/>
    <property type="match status" value="1"/>
</dbReference>
<evidence type="ECO:0000256" key="6">
    <source>
        <dbReference type="ARBA" id="ARBA00023096"/>
    </source>
</evidence>
<keyword evidence="4 7" id="KW-0288">FMN</keyword>
<dbReference type="SUPFAM" id="SSF50475">
    <property type="entry name" value="FMN-binding split barrel"/>
    <property type="match status" value="1"/>
</dbReference>
<dbReference type="NCBIfam" id="NF004231">
    <property type="entry name" value="PRK05679.1"/>
    <property type="match status" value="1"/>
</dbReference>
<dbReference type="Proteomes" id="UP000184050">
    <property type="component" value="Unassembled WGS sequence"/>
</dbReference>
<dbReference type="PROSITE" id="PS01064">
    <property type="entry name" value="PYRIDOX_OXIDASE"/>
    <property type="match status" value="1"/>
</dbReference>
<sequence length="211" mass="24487">MDISSLRNEYKHSALSMHSVHKNPVQQFESWLDDAIDSEIQEPTAMAVSTVGKSGFPQSRIVLLKYLDNNGFVFFTNFESQKGKALGANPATGLLFFWPELERQVRVEGIAEKTSRDFAEKYFRSRPVSSQIGAWASEQSQTIPSRSYLEDRFSEFSLKYKNQTPPLPDFWGGYRVKPIKIEFWQGRESRLHDRILYEKIENDWKIQRLAP</sequence>
<dbReference type="InterPro" id="IPR019740">
    <property type="entry name" value="Pyridox_Oxase_CS"/>
</dbReference>
<dbReference type="InterPro" id="IPR012349">
    <property type="entry name" value="Split_barrel_FMN-bd"/>
</dbReference>
<comment type="pathway">
    <text evidence="7">Cofactor metabolism; pyridoxal 5'-phosphate salvage; pyridoxal 5'-phosphate from pyridoxamine 5'-phosphate: step 1/1.</text>
</comment>
<keyword evidence="13" id="KW-1185">Reference proteome</keyword>
<comment type="function">
    <text evidence="7">Catalyzes the oxidation of either pyridoxine 5'-phosphate (PNP) or pyridoxamine 5'-phosphate (PMP) into pyridoxal 5'-phosphate (PLP).</text>
</comment>
<feature type="binding site" evidence="8">
    <location>
        <begin position="7"/>
        <end position="10"/>
    </location>
    <ligand>
        <name>substrate</name>
    </ligand>
</feature>
<keyword evidence="6 7" id="KW-0664">Pyridoxine biosynthesis</keyword>
<evidence type="ECO:0000256" key="1">
    <source>
        <dbReference type="ARBA" id="ARBA00007301"/>
    </source>
</evidence>